<dbReference type="PANTHER" id="PTHR14388:SF7">
    <property type="entry name" value="SH2 DOMAIN-CONTAINING PROTEIN 4B"/>
    <property type="match status" value="1"/>
</dbReference>
<dbReference type="InterPro" id="IPR000980">
    <property type="entry name" value="SH2"/>
</dbReference>
<dbReference type="OrthoDB" id="10003345at2759"/>
<gene>
    <name evidence="4" type="ORF">DNTS_032436</name>
</gene>
<evidence type="ECO:0000256" key="2">
    <source>
        <dbReference type="PROSITE-ProRule" id="PRU00191"/>
    </source>
</evidence>
<protein>
    <recommendedName>
        <fullName evidence="3">SH2 domain-containing protein</fullName>
    </recommendedName>
</protein>
<keyword evidence="5" id="KW-1185">Reference proteome</keyword>
<evidence type="ECO:0000313" key="4">
    <source>
        <dbReference type="EMBL" id="TRZ03391.1"/>
    </source>
</evidence>
<comment type="caution">
    <text evidence="4">The sequence shown here is derived from an EMBL/GenBank/DDBJ whole genome shotgun (WGS) entry which is preliminary data.</text>
</comment>
<proteinExistence type="predicted"/>
<dbReference type="PROSITE" id="PS50001">
    <property type="entry name" value="SH2"/>
    <property type="match status" value="1"/>
</dbReference>
<accession>A0A553RMI0</accession>
<dbReference type="GO" id="GO:0005737">
    <property type="term" value="C:cytoplasm"/>
    <property type="evidence" value="ECO:0007669"/>
    <property type="project" value="TreeGrafter"/>
</dbReference>
<feature type="domain" description="SH2" evidence="3">
    <location>
        <begin position="1"/>
        <end position="61"/>
    </location>
</feature>
<evidence type="ECO:0000256" key="1">
    <source>
        <dbReference type="ARBA" id="ARBA00022999"/>
    </source>
</evidence>
<evidence type="ECO:0000313" key="5">
    <source>
        <dbReference type="Proteomes" id="UP000316079"/>
    </source>
</evidence>
<feature type="non-terminal residue" evidence="4">
    <location>
        <position position="61"/>
    </location>
</feature>
<dbReference type="Gene3D" id="3.30.505.10">
    <property type="entry name" value="SH2 domain"/>
    <property type="match status" value="1"/>
</dbReference>
<dbReference type="EMBL" id="SRMA01010319">
    <property type="protein sequence ID" value="TRZ03391.1"/>
    <property type="molecule type" value="Genomic_DNA"/>
</dbReference>
<evidence type="ECO:0000259" key="3">
    <source>
        <dbReference type="PROSITE" id="PS50001"/>
    </source>
</evidence>
<name>A0A553RMI0_9TELE</name>
<dbReference type="Pfam" id="PF00017">
    <property type="entry name" value="SH2"/>
    <property type="match status" value="1"/>
</dbReference>
<dbReference type="PANTHER" id="PTHR14388">
    <property type="entry name" value="T CELL-SPECIFIC ADAPTER PROTEIN TSAD"/>
    <property type="match status" value="1"/>
</dbReference>
<organism evidence="4 5">
    <name type="scientific">Danionella cerebrum</name>
    <dbReference type="NCBI Taxonomy" id="2873325"/>
    <lineage>
        <taxon>Eukaryota</taxon>
        <taxon>Metazoa</taxon>
        <taxon>Chordata</taxon>
        <taxon>Craniata</taxon>
        <taxon>Vertebrata</taxon>
        <taxon>Euteleostomi</taxon>
        <taxon>Actinopterygii</taxon>
        <taxon>Neopterygii</taxon>
        <taxon>Teleostei</taxon>
        <taxon>Ostariophysi</taxon>
        <taxon>Cypriniformes</taxon>
        <taxon>Danionidae</taxon>
        <taxon>Danioninae</taxon>
        <taxon>Danionella</taxon>
    </lineage>
</organism>
<dbReference type="STRING" id="623744.A0A553RMI0"/>
<dbReference type="Proteomes" id="UP000316079">
    <property type="component" value="Unassembled WGS sequence"/>
</dbReference>
<dbReference type="InterPro" id="IPR036860">
    <property type="entry name" value="SH2_dom_sf"/>
</dbReference>
<dbReference type="AlphaFoldDB" id="A0A553RMI0"/>
<sequence>MNAAEGSFLVRVSERIWGYTLSYRTARGFKHFLIDASGDFYSFLGVDQNRHATLADLIDFH</sequence>
<reference evidence="4 5" key="1">
    <citation type="journal article" date="2019" name="Sci. Data">
        <title>Hybrid genome assembly and annotation of Danionella translucida.</title>
        <authorList>
            <person name="Kadobianskyi M."/>
            <person name="Schulze L."/>
            <person name="Schuelke M."/>
            <person name="Judkewitz B."/>
        </authorList>
    </citation>
    <scope>NUCLEOTIDE SEQUENCE [LARGE SCALE GENOMIC DNA]</scope>
    <source>
        <strain evidence="4 5">Bolton</strain>
    </source>
</reference>
<keyword evidence="1 2" id="KW-0727">SH2 domain</keyword>
<dbReference type="SUPFAM" id="SSF55550">
    <property type="entry name" value="SH2 domain"/>
    <property type="match status" value="1"/>
</dbReference>